<organism evidence="1">
    <name type="scientific">marine sediment metagenome</name>
    <dbReference type="NCBI Taxonomy" id="412755"/>
    <lineage>
        <taxon>unclassified sequences</taxon>
        <taxon>metagenomes</taxon>
        <taxon>ecological metagenomes</taxon>
    </lineage>
</organism>
<dbReference type="EMBL" id="LAZR01045336">
    <property type="protein sequence ID" value="KKK99108.1"/>
    <property type="molecule type" value="Genomic_DNA"/>
</dbReference>
<dbReference type="AlphaFoldDB" id="A0A0F8ZZ49"/>
<sequence length="49" mass="5567">GMDGELSPWSWNLDLLQHMMSVGLVDTKRNEKDEIVYVLPIDIADVPII</sequence>
<reference evidence="1" key="1">
    <citation type="journal article" date="2015" name="Nature">
        <title>Complex archaea that bridge the gap between prokaryotes and eukaryotes.</title>
        <authorList>
            <person name="Spang A."/>
            <person name="Saw J.H."/>
            <person name="Jorgensen S.L."/>
            <person name="Zaremba-Niedzwiedzka K."/>
            <person name="Martijn J."/>
            <person name="Lind A.E."/>
            <person name="van Eijk R."/>
            <person name="Schleper C."/>
            <person name="Guy L."/>
            <person name="Ettema T.J."/>
        </authorList>
    </citation>
    <scope>NUCLEOTIDE SEQUENCE</scope>
</reference>
<proteinExistence type="predicted"/>
<evidence type="ECO:0000313" key="1">
    <source>
        <dbReference type="EMBL" id="KKK99108.1"/>
    </source>
</evidence>
<comment type="caution">
    <text evidence="1">The sequence shown here is derived from an EMBL/GenBank/DDBJ whole genome shotgun (WGS) entry which is preliminary data.</text>
</comment>
<name>A0A0F8ZZ49_9ZZZZ</name>
<gene>
    <name evidence="1" type="ORF">LCGC14_2636030</name>
</gene>
<accession>A0A0F8ZZ49</accession>
<feature type="non-terminal residue" evidence="1">
    <location>
        <position position="1"/>
    </location>
</feature>
<protein>
    <submittedName>
        <fullName evidence="1">Uncharacterized protein</fullName>
    </submittedName>
</protein>